<proteinExistence type="predicted"/>
<dbReference type="InterPro" id="IPR001810">
    <property type="entry name" value="F-box_dom"/>
</dbReference>
<reference evidence="2 3" key="1">
    <citation type="journal article" date="2019" name="Sci. Rep.">
        <title>A high-quality genome of Eragrostis curvula grass provides insights into Poaceae evolution and supports new strategies to enhance forage quality.</title>
        <authorList>
            <person name="Carballo J."/>
            <person name="Santos B.A.C.M."/>
            <person name="Zappacosta D."/>
            <person name="Garbus I."/>
            <person name="Selva J.P."/>
            <person name="Gallo C.A."/>
            <person name="Diaz A."/>
            <person name="Albertini E."/>
            <person name="Caccamo M."/>
            <person name="Echenique V."/>
        </authorList>
    </citation>
    <scope>NUCLEOTIDE SEQUENCE [LARGE SCALE GENOMIC DNA]</scope>
    <source>
        <strain evidence="3">cv. Victoria</strain>
        <tissue evidence="2">Leaf</tissue>
    </source>
</reference>
<dbReference type="InterPro" id="IPR036047">
    <property type="entry name" value="F-box-like_dom_sf"/>
</dbReference>
<dbReference type="OrthoDB" id="696546at2759"/>
<dbReference type="EMBL" id="RWGY01000665">
    <property type="protein sequence ID" value="TVT99876.1"/>
    <property type="molecule type" value="Genomic_DNA"/>
</dbReference>
<dbReference type="CDD" id="cd09917">
    <property type="entry name" value="F-box_SF"/>
    <property type="match status" value="1"/>
</dbReference>
<sequence>MSNLNDDVVDLILERIGSHVSLIRAASTCKRWRRVIANAAFLRRYRSLHAATVAGTYYNHTPMQGPVFVPSPSIPIDGRRHSLGFLPHHGKNKSWAVVDSRGGLLLMRCHGVNPEATDSGGFCGDVMVVCEPLTRRYSEIPPPPAISNSFNNHHYINGSYLVDGDAAADEAGGRIGMSNFRVFFDLCHNLGDGAPHTAAVFTVGAAGDGASRWSEMALDDVMAPRHGRAEKTKTLAYPQYCRARVLGTVAGSRYTYLEGGTMVALDCSTGQFSSSQLPASKYTWDLTSWPFSFHAVEGHDGEPRLFTLFFDEMRVFARSGGGDWKLEKSVRLLEATRGLPGYDDPSFFKVRSRRAFKLLTRGPGFVILYTPFNPARWSSISLDLETMVVAPAAADMGKISYVKPQHRELCAGRLATMEKSQWLGL</sequence>
<dbReference type="SUPFAM" id="SSF81383">
    <property type="entry name" value="F-box domain"/>
    <property type="match status" value="1"/>
</dbReference>
<dbReference type="AlphaFoldDB" id="A0A5J9SLM1"/>
<evidence type="ECO:0000313" key="3">
    <source>
        <dbReference type="Proteomes" id="UP000324897"/>
    </source>
</evidence>
<accession>A0A5J9SLM1</accession>
<evidence type="ECO:0000313" key="2">
    <source>
        <dbReference type="EMBL" id="TVT99876.1"/>
    </source>
</evidence>
<dbReference type="PANTHER" id="PTHR33207">
    <property type="entry name" value="F-BOX DOMAIN CONTAINING PROTEIN-RELATED"/>
    <property type="match status" value="1"/>
</dbReference>
<dbReference type="Proteomes" id="UP000324897">
    <property type="component" value="Unassembled WGS sequence"/>
</dbReference>
<keyword evidence="3" id="KW-1185">Reference proteome</keyword>
<name>A0A5J9SLM1_9POAL</name>
<dbReference type="Gramene" id="TVT99876">
    <property type="protein sequence ID" value="TVT99876"/>
    <property type="gene ID" value="EJB05_54729"/>
</dbReference>
<evidence type="ECO:0000259" key="1">
    <source>
        <dbReference type="SMART" id="SM00256"/>
    </source>
</evidence>
<dbReference type="Pfam" id="PF00646">
    <property type="entry name" value="F-box"/>
    <property type="match status" value="1"/>
</dbReference>
<feature type="domain" description="F-box" evidence="1">
    <location>
        <begin position="4"/>
        <end position="45"/>
    </location>
</feature>
<dbReference type="SMART" id="SM00256">
    <property type="entry name" value="FBOX"/>
    <property type="match status" value="1"/>
</dbReference>
<gene>
    <name evidence="2" type="ORF">EJB05_54729</name>
</gene>
<organism evidence="2 3">
    <name type="scientific">Eragrostis curvula</name>
    <name type="common">weeping love grass</name>
    <dbReference type="NCBI Taxonomy" id="38414"/>
    <lineage>
        <taxon>Eukaryota</taxon>
        <taxon>Viridiplantae</taxon>
        <taxon>Streptophyta</taxon>
        <taxon>Embryophyta</taxon>
        <taxon>Tracheophyta</taxon>
        <taxon>Spermatophyta</taxon>
        <taxon>Magnoliopsida</taxon>
        <taxon>Liliopsida</taxon>
        <taxon>Poales</taxon>
        <taxon>Poaceae</taxon>
        <taxon>PACMAD clade</taxon>
        <taxon>Chloridoideae</taxon>
        <taxon>Eragrostideae</taxon>
        <taxon>Eragrostidinae</taxon>
        <taxon>Eragrostis</taxon>
    </lineage>
</organism>
<comment type="caution">
    <text evidence="2">The sequence shown here is derived from an EMBL/GenBank/DDBJ whole genome shotgun (WGS) entry which is preliminary data.</text>
</comment>
<protein>
    <recommendedName>
        <fullName evidence="1">F-box domain-containing protein</fullName>
    </recommendedName>
</protein>
<feature type="non-terminal residue" evidence="2">
    <location>
        <position position="1"/>
    </location>
</feature>